<feature type="region of interest" description="Disordered" evidence="1">
    <location>
        <begin position="171"/>
        <end position="190"/>
    </location>
</feature>
<reference evidence="4" key="1">
    <citation type="journal article" date="2017" name="Nat. Ecol. Evol.">
        <title>Genome expansion and lineage-specific genetic innovations in the forest pathogenic fungi Armillaria.</title>
        <authorList>
            <person name="Sipos G."/>
            <person name="Prasanna A.N."/>
            <person name="Walter M.C."/>
            <person name="O'Connor E."/>
            <person name="Balint B."/>
            <person name="Krizsan K."/>
            <person name="Kiss B."/>
            <person name="Hess J."/>
            <person name="Varga T."/>
            <person name="Slot J."/>
            <person name="Riley R."/>
            <person name="Boka B."/>
            <person name="Rigling D."/>
            <person name="Barry K."/>
            <person name="Lee J."/>
            <person name="Mihaltcheva S."/>
            <person name="LaButti K."/>
            <person name="Lipzen A."/>
            <person name="Waldron R."/>
            <person name="Moloney N.M."/>
            <person name="Sperisen C."/>
            <person name="Kredics L."/>
            <person name="Vagvoelgyi C."/>
            <person name="Patrignani A."/>
            <person name="Fitzpatrick D."/>
            <person name="Nagy I."/>
            <person name="Doyle S."/>
            <person name="Anderson J.B."/>
            <person name="Grigoriev I.V."/>
            <person name="Gueldener U."/>
            <person name="Muensterkoetter M."/>
            <person name="Nagy L.G."/>
        </authorList>
    </citation>
    <scope>NUCLEOTIDE SEQUENCE [LARGE SCALE GENOMIC DNA]</scope>
    <source>
        <strain evidence="4">Ar21-2</strain>
    </source>
</reference>
<reference evidence="3" key="2">
    <citation type="journal article" date="2017" name="Nat. Ecol. Evol.">
        <title>Lineage-specific genetic innovations streamline the genomes of Armillaria species to pathogenesis.</title>
        <authorList>
            <consortium name="DOE Joint Genome Institute"/>
            <person name="Sipos G."/>
            <person name="Prasanna A.N."/>
            <person name="Walter M.C."/>
            <person name="O'Connor E."/>
            <person name="Balint B."/>
            <person name="Krizsan K."/>
            <person name="Kiss B."/>
            <person name="Hess J."/>
            <person name="Varga T."/>
            <person name="Slot J."/>
            <person name="Riley R."/>
            <person name="Boka B."/>
            <person name="Rigling D."/>
            <person name="Barry K."/>
            <person name="Lee J."/>
            <person name="Mihaltcheva S."/>
            <person name="LaButti K."/>
            <person name="Lipzen A."/>
            <person name="Waldron R."/>
            <person name="Moloney N.M."/>
            <person name="Sperisen C."/>
            <person name="Kredics L."/>
            <person name="Vagvolgyi C."/>
            <person name="Patrignani A."/>
            <person name="Fitzpatrick D."/>
            <person name="Nagy I."/>
            <person name="Doyle S."/>
            <person name="Anderson J."/>
            <person name="Grigoriev I.V."/>
            <person name="Guldener U."/>
            <person name="Munsterkotter M."/>
            <person name="Nagy L.G."/>
        </authorList>
    </citation>
    <scope>NUCLEOTIDE SEQUENCE [LARGE SCALE GENOMIC DNA]</scope>
    <source>
        <strain evidence="3">Ar21-2</strain>
    </source>
</reference>
<dbReference type="OMA" id="ICRIHEA"/>
<name>A0A2H3EAP0_ARMGA</name>
<organism evidence="3 4">
    <name type="scientific">Armillaria gallica</name>
    <name type="common">Bulbous honey fungus</name>
    <name type="synonym">Armillaria bulbosa</name>
    <dbReference type="NCBI Taxonomy" id="47427"/>
    <lineage>
        <taxon>Eukaryota</taxon>
        <taxon>Fungi</taxon>
        <taxon>Dikarya</taxon>
        <taxon>Basidiomycota</taxon>
        <taxon>Agaricomycotina</taxon>
        <taxon>Agaricomycetes</taxon>
        <taxon>Agaricomycetidae</taxon>
        <taxon>Agaricales</taxon>
        <taxon>Marasmiineae</taxon>
        <taxon>Physalacriaceae</taxon>
        <taxon>Armillaria</taxon>
    </lineage>
</organism>
<dbReference type="EMBL" id="KZ293644">
    <property type="protein sequence ID" value="PBL04510.1"/>
    <property type="molecule type" value="Genomic_DNA"/>
</dbReference>
<proteinExistence type="predicted"/>
<accession>A0A2H3EAP0</accession>
<sequence length="190" mass="20675">YGSPDSLISEDNVFLHVSNFSDAPVVISKGQKLGIAHNPRNWLDRYEGREDTESKHSHALLIKELIKAGSNTASRMIRSTSEITSKAQRNACDPDDPAASEPIEGGPKTADSPPDALPSSEILDALDISPNLTQDQRRRLQEVILKNQQAFGLDGRLGTNDARVEIKLKPGATPVSLPPFPMSPANREVM</sequence>
<dbReference type="AlphaFoldDB" id="A0A2H3EAP0"/>
<feature type="non-terminal residue" evidence="3">
    <location>
        <position position="1"/>
    </location>
</feature>
<evidence type="ECO:0000256" key="1">
    <source>
        <dbReference type="SAM" id="MobiDB-lite"/>
    </source>
</evidence>
<dbReference type="EMBL" id="KZ293716">
    <property type="protein sequence ID" value="PBK82565.1"/>
    <property type="molecule type" value="Genomic_DNA"/>
</dbReference>
<keyword evidence="4" id="KW-1185">Reference proteome</keyword>
<dbReference type="OrthoDB" id="3262968at2759"/>
<dbReference type="Proteomes" id="UP000217790">
    <property type="component" value="Unassembled WGS sequence"/>
</dbReference>
<dbReference type="STRING" id="47427.A0A2H3EAP0"/>
<feature type="non-terminal residue" evidence="3">
    <location>
        <position position="190"/>
    </location>
</feature>
<protein>
    <submittedName>
        <fullName evidence="3">Uncharacterized protein</fullName>
    </submittedName>
</protein>
<dbReference type="InParanoid" id="A0A2H3EAP0"/>
<evidence type="ECO:0000313" key="2">
    <source>
        <dbReference type="EMBL" id="PBK82565.1"/>
    </source>
</evidence>
<evidence type="ECO:0000313" key="4">
    <source>
        <dbReference type="Proteomes" id="UP000217790"/>
    </source>
</evidence>
<gene>
    <name evidence="3" type="ORF">ARMGADRAFT_887506</name>
    <name evidence="2" type="ORF">ARMGADRAFT_905689</name>
</gene>
<evidence type="ECO:0000313" key="3">
    <source>
        <dbReference type="EMBL" id="PBL04510.1"/>
    </source>
</evidence>
<feature type="region of interest" description="Disordered" evidence="1">
    <location>
        <begin position="81"/>
        <end position="119"/>
    </location>
</feature>